<evidence type="ECO:0000256" key="1">
    <source>
        <dbReference type="SAM" id="SignalP"/>
    </source>
</evidence>
<protein>
    <recommendedName>
        <fullName evidence="4">DUF1573 domain-containing protein</fullName>
    </recommendedName>
</protein>
<organism evidence="2 3">
    <name type="scientific">Syntrophobacter fumaroxidans (strain DSM 10017 / MPOB)</name>
    <dbReference type="NCBI Taxonomy" id="335543"/>
    <lineage>
        <taxon>Bacteria</taxon>
        <taxon>Pseudomonadati</taxon>
        <taxon>Thermodesulfobacteriota</taxon>
        <taxon>Syntrophobacteria</taxon>
        <taxon>Syntrophobacterales</taxon>
        <taxon>Syntrophobacteraceae</taxon>
        <taxon>Syntrophobacter</taxon>
    </lineage>
</organism>
<evidence type="ECO:0000313" key="2">
    <source>
        <dbReference type="EMBL" id="ABK19544.1"/>
    </source>
</evidence>
<sequence>MHRIFKLPICCILVACLHAAFALAADPPAGTAPAQEPVSIAAVQDGPSLQLSETSFDFGEMSESKSYVHDFKIKNAGTAELQIKKVTPG</sequence>
<evidence type="ECO:0008006" key="4">
    <source>
        <dbReference type="Google" id="ProtNLM"/>
    </source>
</evidence>
<dbReference type="EMBL" id="CP000478">
    <property type="protein sequence ID" value="ABK19544.1"/>
    <property type="molecule type" value="Genomic_DNA"/>
</dbReference>
<keyword evidence="3" id="KW-1185">Reference proteome</keyword>
<dbReference type="Proteomes" id="UP000001784">
    <property type="component" value="Chromosome"/>
</dbReference>
<reference evidence="2 3" key="1">
    <citation type="submission" date="2006-10" db="EMBL/GenBank/DDBJ databases">
        <title>Complete sequence of Syntrophobacter fumaroxidans MPOB.</title>
        <authorList>
            <consortium name="US DOE Joint Genome Institute"/>
            <person name="Copeland A."/>
            <person name="Lucas S."/>
            <person name="Lapidus A."/>
            <person name="Barry K."/>
            <person name="Detter J.C."/>
            <person name="Glavina del Rio T."/>
            <person name="Hammon N."/>
            <person name="Israni S."/>
            <person name="Pitluck S."/>
            <person name="Goltsman E.G."/>
            <person name="Martinez M."/>
            <person name="Schmutz J."/>
            <person name="Larimer F."/>
            <person name="Land M."/>
            <person name="Hauser L."/>
            <person name="Kyrpides N."/>
            <person name="Kim E."/>
            <person name="Boone D.R."/>
            <person name="Brockman F."/>
            <person name="Culley D."/>
            <person name="Ferry J."/>
            <person name="Gunsalus R."/>
            <person name="McInerney M.J."/>
            <person name="Morrison M."/>
            <person name="Plugge C."/>
            <person name="Rohlin L."/>
            <person name="Scholten J."/>
            <person name="Sieber J."/>
            <person name="Stams A.J.M."/>
            <person name="Worm P."/>
            <person name="Henstra A.M."/>
            <person name="Richardson P."/>
        </authorList>
    </citation>
    <scope>NUCLEOTIDE SEQUENCE [LARGE SCALE GENOMIC DNA]</scope>
    <source>
        <strain evidence="3">DSM 10017 / MPOB</strain>
    </source>
</reference>
<feature type="chain" id="PRO_5002626711" description="DUF1573 domain-containing protein" evidence="1">
    <location>
        <begin position="25"/>
        <end position="89"/>
    </location>
</feature>
<dbReference type="KEGG" id="sfu:Sfum_3875"/>
<dbReference type="AlphaFoldDB" id="A0LQ42"/>
<proteinExistence type="predicted"/>
<keyword evidence="1" id="KW-0732">Signal</keyword>
<dbReference type="OrthoDB" id="5422813at2"/>
<dbReference type="InterPro" id="IPR013783">
    <property type="entry name" value="Ig-like_fold"/>
</dbReference>
<accession>A0LQ42</accession>
<gene>
    <name evidence="2" type="ordered locus">Sfum_3875</name>
</gene>
<dbReference type="Gene3D" id="2.60.40.10">
    <property type="entry name" value="Immunoglobulins"/>
    <property type="match status" value="1"/>
</dbReference>
<dbReference type="HOGENOM" id="CLU_2453558_0_0_7"/>
<feature type="signal peptide" evidence="1">
    <location>
        <begin position="1"/>
        <end position="24"/>
    </location>
</feature>
<evidence type="ECO:0000313" key="3">
    <source>
        <dbReference type="Proteomes" id="UP000001784"/>
    </source>
</evidence>
<dbReference type="InterPro" id="IPR011467">
    <property type="entry name" value="DUF1573"/>
</dbReference>
<dbReference type="InParanoid" id="A0LQ42"/>
<dbReference type="Pfam" id="PF07610">
    <property type="entry name" value="DUF1573"/>
    <property type="match status" value="1"/>
</dbReference>
<name>A0LQ42_SYNFM</name>